<dbReference type="Pfam" id="PF00806">
    <property type="entry name" value="PUF"/>
    <property type="match status" value="8"/>
</dbReference>
<feature type="compositionally biased region" description="Pro residues" evidence="3">
    <location>
        <begin position="1"/>
        <end position="19"/>
    </location>
</feature>
<feature type="repeat" description="Pumilio" evidence="2">
    <location>
        <begin position="86"/>
        <end position="121"/>
    </location>
</feature>
<accession>A0A1X2H891</accession>
<dbReference type="OMA" id="HITRILH"/>
<dbReference type="FunFam" id="1.25.10.10:FF:000237">
    <property type="entry name" value="Pumilio homolog 9"/>
    <property type="match status" value="1"/>
</dbReference>
<feature type="repeat" description="Pumilio" evidence="2">
    <location>
        <begin position="159"/>
        <end position="194"/>
    </location>
</feature>
<dbReference type="OrthoDB" id="668540at2759"/>
<dbReference type="SUPFAM" id="SSF48371">
    <property type="entry name" value="ARM repeat"/>
    <property type="match status" value="1"/>
</dbReference>
<dbReference type="GO" id="GO:0010608">
    <property type="term" value="P:post-transcriptional regulation of gene expression"/>
    <property type="evidence" value="ECO:0007669"/>
    <property type="project" value="TreeGrafter"/>
</dbReference>
<evidence type="ECO:0000256" key="1">
    <source>
        <dbReference type="ARBA" id="ARBA00022737"/>
    </source>
</evidence>
<dbReference type="InterPro" id="IPR016024">
    <property type="entry name" value="ARM-type_fold"/>
</dbReference>
<dbReference type="GO" id="GO:0003729">
    <property type="term" value="F:mRNA binding"/>
    <property type="evidence" value="ECO:0007669"/>
    <property type="project" value="TreeGrafter"/>
</dbReference>
<feature type="repeat" description="Pumilio" evidence="2">
    <location>
        <begin position="303"/>
        <end position="340"/>
    </location>
</feature>
<dbReference type="STRING" id="13706.A0A1X2H891"/>
<organism evidence="5 6">
    <name type="scientific">Syncephalastrum racemosum</name>
    <name type="common">Filamentous fungus</name>
    <dbReference type="NCBI Taxonomy" id="13706"/>
    <lineage>
        <taxon>Eukaryota</taxon>
        <taxon>Fungi</taxon>
        <taxon>Fungi incertae sedis</taxon>
        <taxon>Mucoromycota</taxon>
        <taxon>Mucoromycotina</taxon>
        <taxon>Mucoromycetes</taxon>
        <taxon>Mucorales</taxon>
        <taxon>Syncephalastraceae</taxon>
        <taxon>Syncephalastrum</taxon>
    </lineage>
</organism>
<feature type="domain" description="PUM-HD" evidence="4">
    <location>
        <begin position="27"/>
        <end position="366"/>
    </location>
</feature>
<dbReference type="GO" id="GO:0005737">
    <property type="term" value="C:cytoplasm"/>
    <property type="evidence" value="ECO:0007669"/>
    <property type="project" value="TreeGrafter"/>
</dbReference>
<dbReference type="CDD" id="cd07920">
    <property type="entry name" value="Pumilio"/>
    <property type="match status" value="1"/>
</dbReference>
<dbReference type="InterPro" id="IPR033133">
    <property type="entry name" value="PUM-HD"/>
</dbReference>
<dbReference type="Gene3D" id="1.25.10.10">
    <property type="entry name" value="Leucine-rich Repeat Variant"/>
    <property type="match status" value="1"/>
</dbReference>
<dbReference type="PROSITE" id="PS50302">
    <property type="entry name" value="PUM"/>
    <property type="match status" value="8"/>
</dbReference>
<comment type="caution">
    <text evidence="5">The sequence shown here is derived from an EMBL/GenBank/DDBJ whole genome shotgun (WGS) entry which is preliminary data.</text>
</comment>
<feature type="repeat" description="Pumilio" evidence="2">
    <location>
        <begin position="50"/>
        <end position="85"/>
    </location>
</feature>
<feature type="repeat" description="Pumilio" evidence="2">
    <location>
        <begin position="122"/>
        <end position="158"/>
    </location>
</feature>
<keyword evidence="1" id="KW-0677">Repeat</keyword>
<evidence type="ECO:0000313" key="6">
    <source>
        <dbReference type="Proteomes" id="UP000242180"/>
    </source>
</evidence>
<evidence type="ECO:0000256" key="2">
    <source>
        <dbReference type="PROSITE-ProRule" id="PRU00317"/>
    </source>
</evidence>
<dbReference type="InterPro" id="IPR033712">
    <property type="entry name" value="Pumilio_RNA-bd"/>
</dbReference>
<protein>
    <submittedName>
        <fullName evidence="5">Armadillo-type protein</fullName>
    </submittedName>
</protein>
<dbReference type="InterPro" id="IPR011989">
    <property type="entry name" value="ARM-like"/>
</dbReference>
<dbReference type="EMBL" id="MCGN01000007">
    <property type="protein sequence ID" value="ORY94773.1"/>
    <property type="molecule type" value="Genomic_DNA"/>
</dbReference>
<feature type="repeat" description="Pumilio" evidence="2">
    <location>
        <begin position="195"/>
        <end position="230"/>
    </location>
</feature>
<proteinExistence type="predicted"/>
<gene>
    <name evidence="5" type="ORF">BCR43DRAFT_442289</name>
</gene>
<feature type="region of interest" description="Disordered" evidence="3">
    <location>
        <begin position="1"/>
        <end position="43"/>
    </location>
</feature>
<dbReference type="Proteomes" id="UP000242180">
    <property type="component" value="Unassembled WGS sequence"/>
</dbReference>
<dbReference type="SMART" id="SM00025">
    <property type="entry name" value="Pumilio"/>
    <property type="match status" value="8"/>
</dbReference>
<reference evidence="5 6" key="1">
    <citation type="submission" date="2016-07" db="EMBL/GenBank/DDBJ databases">
        <title>Pervasive Adenine N6-methylation of Active Genes in Fungi.</title>
        <authorList>
            <consortium name="DOE Joint Genome Institute"/>
            <person name="Mondo S.J."/>
            <person name="Dannebaum R.O."/>
            <person name="Kuo R.C."/>
            <person name="Labutti K."/>
            <person name="Haridas S."/>
            <person name="Kuo A."/>
            <person name="Salamov A."/>
            <person name="Ahrendt S.R."/>
            <person name="Lipzen A."/>
            <person name="Sullivan W."/>
            <person name="Andreopoulos W.B."/>
            <person name="Clum A."/>
            <person name="Lindquist E."/>
            <person name="Daum C."/>
            <person name="Ramamoorthy G.K."/>
            <person name="Gryganskyi A."/>
            <person name="Culley D."/>
            <person name="Magnuson J.K."/>
            <person name="James T.Y."/>
            <person name="O'Malley M.A."/>
            <person name="Stajich J.E."/>
            <person name="Spatafora J.W."/>
            <person name="Visel A."/>
            <person name="Grigoriev I.V."/>
        </authorList>
    </citation>
    <scope>NUCLEOTIDE SEQUENCE [LARGE SCALE GENOMIC DNA]</scope>
    <source>
        <strain evidence="5 6">NRRL 2496</strain>
    </source>
</reference>
<dbReference type="InParanoid" id="A0A1X2H891"/>
<evidence type="ECO:0000256" key="3">
    <source>
        <dbReference type="SAM" id="MobiDB-lite"/>
    </source>
</evidence>
<dbReference type="PROSITE" id="PS50303">
    <property type="entry name" value="PUM_HD"/>
    <property type="match status" value="1"/>
</dbReference>
<evidence type="ECO:0000313" key="5">
    <source>
        <dbReference type="EMBL" id="ORY94773.1"/>
    </source>
</evidence>
<sequence>MQPNPNQPPPRAPSDPPSPTNNKKSSHTGQATSPRRHNDQDKYATARFEDIVGEIYSLCKDQYGCRYLQRKLEEQQPDQRDAIFKEVYPHFVEFMTDPFGNYLCQKLMEYCTDAQRTMLVEQVSQDIMSISLNMHGTRAVQKMIEYISLPSQIGCVVVALAPNVVTLIKDLNGNHVIQRCLHRLSAENKQFIYNAVSKNCVEVATHRHGCCVLQRCIDYSAANQKSQLVTEIIQHALTLVQDPFGNYVVQYVLDLGEANFSDQLIRRFIGHVSYLSVQKFSSNVMEKCIRVAEPGTRHHLIEEMTSRPRLEKLLHDSYANYVVQTALDYAEPKQRAQLVECIRPILPAIRNMPYGKRIQSKINRDQKKKPAQPAQMVGWSLPPTAAQPHQTAMLHSYLPPWMNTSVAESNMLLSGFPAQALDASSVPNSHFSVFYNQ</sequence>
<name>A0A1X2H891_SYNRA</name>
<evidence type="ECO:0000259" key="4">
    <source>
        <dbReference type="PROSITE" id="PS50303"/>
    </source>
</evidence>
<feature type="repeat" description="Pumilio" evidence="2">
    <location>
        <begin position="231"/>
        <end position="266"/>
    </location>
</feature>
<dbReference type="PANTHER" id="PTHR12537">
    <property type="entry name" value="RNA BINDING PROTEIN PUMILIO-RELATED"/>
    <property type="match status" value="1"/>
</dbReference>
<feature type="compositionally biased region" description="Polar residues" evidence="3">
    <location>
        <begin position="20"/>
        <end position="33"/>
    </location>
</feature>
<dbReference type="PANTHER" id="PTHR12537:SF13">
    <property type="entry name" value="PUMILIO HOMOLOGY DOMAIN FAMILY MEMBER 4"/>
    <property type="match status" value="1"/>
</dbReference>
<feature type="repeat" description="Pumilio" evidence="2">
    <location>
        <begin position="267"/>
        <end position="302"/>
    </location>
</feature>
<dbReference type="AlphaFoldDB" id="A0A1X2H891"/>
<dbReference type="InterPro" id="IPR001313">
    <property type="entry name" value="Pumilio_RNA-bd_rpt"/>
</dbReference>
<keyword evidence="6" id="KW-1185">Reference proteome</keyword>